<dbReference type="EMBL" id="LNIX01000060">
    <property type="protein sequence ID" value="OXA37282.1"/>
    <property type="molecule type" value="Genomic_DNA"/>
</dbReference>
<dbReference type="GO" id="GO:0003677">
    <property type="term" value="F:DNA binding"/>
    <property type="evidence" value="ECO:0007669"/>
    <property type="project" value="InterPro"/>
</dbReference>
<dbReference type="PANTHER" id="PTHR16112">
    <property type="entry name" value="METHYL-CPG BINDING PROTEIN, DROSOPHILA"/>
    <property type="match status" value="1"/>
</dbReference>
<dbReference type="SUPFAM" id="SSF54171">
    <property type="entry name" value="DNA-binding domain"/>
    <property type="match status" value="1"/>
</dbReference>
<feature type="region of interest" description="Disordered" evidence="3">
    <location>
        <begin position="758"/>
        <end position="834"/>
    </location>
</feature>
<gene>
    <name evidence="5" type="ORF">Fcan01_27966</name>
</gene>
<feature type="region of interest" description="Disordered" evidence="3">
    <location>
        <begin position="855"/>
        <end position="924"/>
    </location>
</feature>
<accession>A0A226CV52</accession>
<proteinExistence type="predicted"/>
<dbReference type="InterPro" id="IPR016177">
    <property type="entry name" value="DNA-bd_dom_sf"/>
</dbReference>
<feature type="compositionally biased region" description="Acidic residues" evidence="3">
    <location>
        <begin position="656"/>
        <end position="678"/>
    </location>
</feature>
<feature type="compositionally biased region" description="Low complexity" evidence="3">
    <location>
        <begin position="259"/>
        <end position="283"/>
    </location>
</feature>
<dbReference type="GO" id="GO:0046872">
    <property type="term" value="F:metal ion binding"/>
    <property type="evidence" value="ECO:0007669"/>
    <property type="project" value="UniProtKB-KW"/>
</dbReference>
<feature type="compositionally biased region" description="Low complexity" evidence="3">
    <location>
        <begin position="800"/>
        <end position="822"/>
    </location>
</feature>
<feature type="compositionally biased region" description="Basic residues" evidence="3">
    <location>
        <begin position="284"/>
        <end position="305"/>
    </location>
</feature>
<feature type="compositionally biased region" description="Low complexity" evidence="3">
    <location>
        <begin position="872"/>
        <end position="885"/>
    </location>
</feature>
<reference evidence="5 6" key="1">
    <citation type="submission" date="2015-12" db="EMBL/GenBank/DDBJ databases">
        <title>The genome of Folsomia candida.</title>
        <authorList>
            <person name="Faddeeva A."/>
            <person name="Derks M.F."/>
            <person name="Anvar Y."/>
            <person name="Smit S."/>
            <person name="Van Straalen N."/>
            <person name="Roelofs D."/>
        </authorList>
    </citation>
    <scope>NUCLEOTIDE SEQUENCE [LARGE SCALE GENOMIC DNA]</scope>
    <source>
        <strain evidence="5 6">VU population</strain>
        <tissue evidence="5">Whole body</tissue>
    </source>
</reference>
<feature type="compositionally biased region" description="Basic and acidic residues" evidence="3">
    <location>
        <begin position="131"/>
        <end position="142"/>
    </location>
</feature>
<feature type="compositionally biased region" description="Polar residues" evidence="3">
    <location>
        <begin position="776"/>
        <end position="785"/>
    </location>
</feature>
<dbReference type="Proteomes" id="UP000198287">
    <property type="component" value="Unassembled WGS sequence"/>
</dbReference>
<dbReference type="Gene3D" id="3.30.890.10">
    <property type="entry name" value="Methyl-cpg-binding Protein 2, Chain A"/>
    <property type="match status" value="1"/>
</dbReference>
<organism evidence="5 6">
    <name type="scientific">Folsomia candida</name>
    <name type="common">Springtail</name>
    <dbReference type="NCBI Taxonomy" id="158441"/>
    <lineage>
        <taxon>Eukaryota</taxon>
        <taxon>Metazoa</taxon>
        <taxon>Ecdysozoa</taxon>
        <taxon>Arthropoda</taxon>
        <taxon>Hexapoda</taxon>
        <taxon>Collembola</taxon>
        <taxon>Entomobryomorpha</taxon>
        <taxon>Isotomoidea</taxon>
        <taxon>Isotomidae</taxon>
        <taxon>Proisotominae</taxon>
        <taxon>Folsomia</taxon>
    </lineage>
</organism>
<feature type="domain" description="MBD" evidence="4">
    <location>
        <begin position="916"/>
        <end position="990"/>
    </location>
</feature>
<keyword evidence="6" id="KW-1185">Reference proteome</keyword>
<feature type="region of interest" description="Disordered" evidence="3">
    <location>
        <begin position="478"/>
        <end position="746"/>
    </location>
</feature>
<sequence>MNQTSHPGMLQQPPGVAVQHTVVSNYLHPHPHPGEDMEISSSHQHHQQQLPPHPTSWGKCDPDNSSSSPSSNFGASTTPGYGDYPQQCYYPPNNYPHHHQQHHDTPRPDSTDYHHTPSGFYNNHQHHNPHHQVDEVGGRGDCRGQYYPNPAATSDQFVPYEQRNSGNNTTPSSSCALGGGGGHNNAGAVNFYGYYQNSHNNGHYEGYSGGEEGGESGFVHNRGMVGTHRYFDQNHHHQQHHPDAYFPPYGHNPSSSRYPVSASVPNNANSNPSLPNNLPQYNNSHHHHQHNNHHHPGHHHHPPFRRKSMESYVSEGYTNTKLVVGAGSSAPGFNNNQVQTSGFVGGGGSSSPSQQQQQTAYCSPAPSPSSSTSPAMMIKRECLSNPPPPTPPPPSTSWVRNSSSNSSANCSSTSDHYNPHHNNLYPHQQSATYSVDFPTFKSCAFEHNNGPGRDECANSEMKLQNNYAMKPGSVKHRSLSIPAGLPSSSTSSLLYGGGPGLHHHNNSSDIQMGGGESMEKVEDSSLSYPLSCHGESGLPSCSSYHEDHAQQSDNERNNASPYHTQQQHHSSSSSSNSSSSSSQSPSGGGNEDLSNGGPPPHHIILQGTDSTTANCDEDEDGEDDDDDDNDDTNLDNEEGDEDDEEMETSSLLHEFDVDDIPESDMIIAEDDEDDDDQDVDKAFPDEDDDEDLPGQGEDSESNPNNNVISTTGNDNSGGGGELDVDPPPPSNSAAPEIHSNSNSNTSFTSALFSLKRSNSMSYPFGGGSGGSSRSSCQQDDQNPANTTTTSTTTHCDSGISMSFSFSLNNNNNTNSSSSSSPSPHKISKRSLSETDVVNTTTTTAHFAHSVESNLATGSGCDGSEASCSPPITTTTTTSESTARTTNNSVTFHSSSEQESSAGEPPQSETSTNIPKSGGGGGGGVVVPKGWKREIYFAKDAVTVFYISPSETKLKSLDELKNYICSDGTCKCGLSCPLRLDHAFSFDPKVISVSCEKRQKRTNSEDDLMYLTGFKEHTDEEEVVEDEPKTTLCNHYKRKIPKSEDSPLISSTREDLDDWFRRILPNYSDHYFKKFMRVSRKDFTLILRMIENSNVFKSNSRQQLKVDQQLAITFHKLGHDGTGSGVSTTAALFGVGGGGTILKVVTRVLKAILELEKDWIRWPDETERLEIARNMVDQLPNCIGYIDGSHINLEEAPLDDPESYFTRKQRYAIQLQAVCDNNKMIRSIFVGYPGSVHDARVFDNSEIGKNPEKFLDRGQWIAGDSAYKNTDYMITPFKNNASTGTTAERRRFNKYFSGFRVKIECCFGIIKETFGSLKELRIRVDRSNGHTLACSWIRGCIILYNILKDSFTESEEINIEVDDDAQEGNHDQGDDYKRNALFQFVNGKLNMM</sequence>
<comment type="cofactor">
    <cofactor evidence="1">
        <name>a divalent metal cation</name>
        <dbReference type="ChEBI" id="CHEBI:60240"/>
    </cofactor>
</comment>
<dbReference type="OMA" id="RDECANS"/>
<feature type="region of interest" description="Disordered" evidence="3">
    <location>
        <begin position="234"/>
        <end position="305"/>
    </location>
</feature>
<evidence type="ECO:0000256" key="1">
    <source>
        <dbReference type="ARBA" id="ARBA00001968"/>
    </source>
</evidence>
<feature type="compositionally biased region" description="Polar residues" evidence="3">
    <location>
        <begin position="886"/>
        <end position="914"/>
    </location>
</feature>
<feature type="compositionally biased region" description="Acidic residues" evidence="3">
    <location>
        <begin position="615"/>
        <end position="647"/>
    </location>
</feature>
<dbReference type="GO" id="GO:0010369">
    <property type="term" value="C:chromocenter"/>
    <property type="evidence" value="ECO:0007669"/>
    <property type="project" value="TreeGrafter"/>
</dbReference>
<evidence type="ECO:0000256" key="2">
    <source>
        <dbReference type="ARBA" id="ARBA00022723"/>
    </source>
</evidence>
<feature type="region of interest" description="Disordered" evidence="3">
    <location>
        <begin position="26"/>
        <end position="153"/>
    </location>
</feature>
<feature type="compositionally biased region" description="Basic and acidic residues" evidence="3">
    <location>
        <begin position="102"/>
        <end position="115"/>
    </location>
</feature>
<evidence type="ECO:0000256" key="3">
    <source>
        <dbReference type="SAM" id="MobiDB-lite"/>
    </source>
</evidence>
<dbReference type="SMART" id="SM00391">
    <property type="entry name" value="MBD"/>
    <property type="match status" value="1"/>
</dbReference>
<dbReference type="Pfam" id="PF01429">
    <property type="entry name" value="MBD"/>
    <property type="match status" value="1"/>
</dbReference>
<dbReference type="PROSITE" id="PS50982">
    <property type="entry name" value="MBD"/>
    <property type="match status" value="1"/>
</dbReference>
<dbReference type="InterPro" id="IPR027806">
    <property type="entry name" value="HARBI1_dom"/>
</dbReference>
<evidence type="ECO:0000313" key="6">
    <source>
        <dbReference type="Proteomes" id="UP000198287"/>
    </source>
</evidence>
<feature type="compositionally biased region" description="Low complexity" evidence="3">
    <location>
        <begin position="565"/>
        <end position="585"/>
    </location>
</feature>
<dbReference type="GO" id="GO:0005634">
    <property type="term" value="C:nucleus"/>
    <property type="evidence" value="ECO:0007669"/>
    <property type="project" value="TreeGrafter"/>
</dbReference>
<feature type="compositionally biased region" description="Pro residues" evidence="3">
    <location>
        <begin position="385"/>
        <end position="395"/>
    </location>
</feature>
<feature type="compositionally biased region" description="Basic and acidic residues" evidence="3">
    <location>
        <begin position="544"/>
        <end position="556"/>
    </location>
</feature>
<feature type="compositionally biased region" description="Low complexity" evidence="3">
    <location>
        <begin position="63"/>
        <end position="72"/>
    </location>
</feature>
<evidence type="ECO:0000313" key="5">
    <source>
        <dbReference type="EMBL" id="OXA37282.1"/>
    </source>
</evidence>
<feature type="region of interest" description="Disordered" evidence="3">
    <location>
        <begin position="337"/>
        <end position="426"/>
    </location>
</feature>
<feature type="compositionally biased region" description="Basic and acidic residues" evidence="3">
    <location>
        <begin position="234"/>
        <end position="243"/>
    </location>
</feature>
<protein>
    <submittedName>
        <fullName evidence="5">Methyl-CpG-binding domain protein 5</fullName>
    </submittedName>
</protein>
<dbReference type="GO" id="GO:0003682">
    <property type="term" value="F:chromatin binding"/>
    <property type="evidence" value="ECO:0007669"/>
    <property type="project" value="TreeGrafter"/>
</dbReference>
<name>A0A226CV52_FOLCA</name>
<comment type="caution">
    <text evidence="5">The sequence shown here is derived from an EMBL/GenBank/DDBJ whole genome shotgun (WGS) entry which is preliminary data.</text>
</comment>
<feature type="compositionally biased region" description="Low complexity" evidence="3">
    <location>
        <begin position="396"/>
        <end position="426"/>
    </location>
</feature>
<evidence type="ECO:0000259" key="4">
    <source>
        <dbReference type="PROSITE" id="PS50982"/>
    </source>
</evidence>
<dbReference type="PANTHER" id="PTHR16112:SF16">
    <property type="entry name" value="SIX-BANDED, ISOFORM H"/>
    <property type="match status" value="1"/>
</dbReference>
<feature type="compositionally biased region" description="Low complexity" evidence="3">
    <location>
        <begin position="484"/>
        <end position="494"/>
    </location>
</feature>
<dbReference type="InterPro" id="IPR001739">
    <property type="entry name" value="Methyl_CpG_DNA-bd"/>
</dbReference>
<keyword evidence="2" id="KW-0479">Metal-binding</keyword>
<feature type="compositionally biased region" description="Acidic residues" evidence="3">
    <location>
        <begin position="685"/>
        <end position="700"/>
    </location>
</feature>
<dbReference type="Pfam" id="PF13359">
    <property type="entry name" value="DDE_Tnp_4"/>
    <property type="match status" value="1"/>
</dbReference>
<feature type="compositionally biased region" description="Low complexity" evidence="3">
    <location>
        <begin position="350"/>
        <end position="359"/>
    </location>
</feature>
<dbReference type="OrthoDB" id="641149at2759"/>